<dbReference type="Proteomes" id="UP000322509">
    <property type="component" value="Chromosome"/>
</dbReference>
<reference evidence="2 3" key="1">
    <citation type="submission" date="2019-09" db="EMBL/GenBank/DDBJ databases">
        <title>Complete genome sequence of Francisella marina E103-15.</title>
        <authorList>
            <person name="Tekedar H.C."/>
            <person name="Griffin M.J."/>
            <person name="Waldbieser G.C."/>
            <person name="Soto E."/>
        </authorList>
    </citation>
    <scope>NUCLEOTIDE SEQUENCE [LARGE SCALE GENOMIC DNA]</scope>
    <source>
        <strain evidence="2 3">E103-15</strain>
    </source>
</reference>
<dbReference type="PANTHER" id="PTHR43415:SF3">
    <property type="entry name" value="GNAT-FAMILY ACETYLTRANSFERASE"/>
    <property type="match status" value="1"/>
</dbReference>
<name>A0ABX5ZGM2_9GAMM</name>
<dbReference type="PANTHER" id="PTHR43415">
    <property type="entry name" value="SPERMIDINE N(1)-ACETYLTRANSFERASE"/>
    <property type="match status" value="1"/>
</dbReference>
<evidence type="ECO:0000259" key="1">
    <source>
        <dbReference type="PROSITE" id="PS51186"/>
    </source>
</evidence>
<proteinExistence type="predicted"/>
<dbReference type="EMBL" id="CP043550">
    <property type="protein sequence ID" value="QEO57207.1"/>
    <property type="molecule type" value="Genomic_DNA"/>
</dbReference>
<evidence type="ECO:0000313" key="2">
    <source>
        <dbReference type="EMBL" id="QEO57207.1"/>
    </source>
</evidence>
<keyword evidence="3" id="KW-1185">Reference proteome</keyword>
<dbReference type="RefSeq" id="WP_149368476.1">
    <property type="nucleotide sequence ID" value="NZ_CP043550.1"/>
</dbReference>
<evidence type="ECO:0000313" key="3">
    <source>
        <dbReference type="Proteomes" id="UP000322509"/>
    </source>
</evidence>
<keyword evidence="2" id="KW-0808">Transferase</keyword>
<dbReference type="SUPFAM" id="SSF55729">
    <property type="entry name" value="Acyl-CoA N-acyltransferases (Nat)"/>
    <property type="match status" value="1"/>
</dbReference>
<dbReference type="Gene3D" id="3.40.630.30">
    <property type="match status" value="1"/>
</dbReference>
<accession>A0ABX5ZGM2</accession>
<dbReference type="PROSITE" id="PS51186">
    <property type="entry name" value="GNAT"/>
    <property type="match status" value="1"/>
</dbReference>
<feature type="domain" description="N-acetyltransferase" evidence="1">
    <location>
        <begin position="8"/>
        <end position="162"/>
    </location>
</feature>
<dbReference type="NCBIfam" id="TIGR03585">
    <property type="entry name" value="PseH"/>
    <property type="match status" value="1"/>
</dbReference>
<protein>
    <submittedName>
        <fullName evidence="2">UDP-4-amino-4, 6-dideoxy-N-acetyl-beta-L-altrosamine N-acetyltransferase</fullName>
        <ecNumber evidence="2">2.3.1.202</ecNumber>
    </submittedName>
</protein>
<dbReference type="Pfam" id="PF13302">
    <property type="entry name" value="Acetyltransf_3"/>
    <property type="match status" value="1"/>
</dbReference>
<dbReference type="InterPro" id="IPR016181">
    <property type="entry name" value="Acyl_CoA_acyltransferase"/>
</dbReference>
<dbReference type="EC" id="2.3.1.202" evidence="2"/>
<dbReference type="GO" id="GO:0016746">
    <property type="term" value="F:acyltransferase activity"/>
    <property type="evidence" value="ECO:0007669"/>
    <property type="project" value="UniProtKB-KW"/>
</dbReference>
<dbReference type="InterPro" id="IPR020036">
    <property type="entry name" value="PseH"/>
</dbReference>
<gene>
    <name evidence="2" type="primary">pseH</name>
    <name evidence="2" type="ORF">F0R74_04810</name>
</gene>
<keyword evidence="2" id="KW-0012">Acyltransferase</keyword>
<organism evidence="2 3">
    <name type="scientific">Francisella marina</name>
    <dbReference type="NCBI Taxonomy" id="2249302"/>
    <lineage>
        <taxon>Bacteria</taxon>
        <taxon>Pseudomonadati</taxon>
        <taxon>Pseudomonadota</taxon>
        <taxon>Gammaproteobacteria</taxon>
        <taxon>Thiotrichales</taxon>
        <taxon>Francisellaceae</taxon>
        <taxon>Francisella</taxon>
    </lineage>
</organism>
<dbReference type="InterPro" id="IPR000182">
    <property type="entry name" value="GNAT_dom"/>
</dbReference>
<sequence>MSEKVALINFYDTSLDEKKMILSWRNHSEIKKWMYNTHDISLADHLSFIEKLKEDDSKLYFLVKRGDNYLGVIDFYNFKNEEREGEYGLYANPLTTVPGVGRLLNSISIDYAFNVLKLKKLKLEVFETNVKVINLHRKFKFTEVSRKKVNNQLVICMELLSENREL</sequence>